<protein>
    <recommendedName>
        <fullName evidence="4">DUF2846 domain-containing protein</fullName>
    </recommendedName>
</protein>
<keyword evidence="3" id="KW-1185">Reference proteome</keyword>
<reference evidence="3" key="1">
    <citation type="journal article" date="2019" name="Int. J. Syst. Evol. Microbiol.">
        <title>The Global Catalogue of Microorganisms (GCM) 10K type strain sequencing project: providing services to taxonomists for standard genome sequencing and annotation.</title>
        <authorList>
            <consortium name="The Broad Institute Genomics Platform"/>
            <consortium name="The Broad Institute Genome Sequencing Center for Infectious Disease"/>
            <person name="Wu L."/>
            <person name="Ma J."/>
        </authorList>
    </citation>
    <scope>NUCLEOTIDE SEQUENCE [LARGE SCALE GENOMIC DNA]</scope>
    <source>
        <strain evidence="3">CCUG 54939</strain>
    </source>
</reference>
<sequence>MSAMIRTLTLLVALFLAGCANFNVPSDYSLAHKNDKGLIVMSLAHSLSSVIVDYRPVENGKQGDGAFMTGNMQDPMDWDHPKGRLVVAELPAGKYELYQWRSEGINVTYTSKIFSIPFTVVGGKATYIGNLFVNIDESTSIYKLEVADKSERDLPFLISRYPNIKGSEIIKDISRIFH</sequence>
<organism evidence="2 3">
    <name type="scientific">Pseudaeromonas sharmana</name>
    <dbReference type="NCBI Taxonomy" id="328412"/>
    <lineage>
        <taxon>Bacteria</taxon>
        <taxon>Pseudomonadati</taxon>
        <taxon>Pseudomonadota</taxon>
        <taxon>Gammaproteobacteria</taxon>
        <taxon>Aeromonadales</taxon>
        <taxon>Aeromonadaceae</taxon>
        <taxon>Pseudaeromonas</taxon>
    </lineage>
</organism>
<feature type="chain" id="PRO_5045258972" description="DUF2846 domain-containing protein" evidence="1">
    <location>
        <begin position="23"/>
        <end position="178"/>
    </location>
</feature>
<evidence type="ECO:0000313" key="3">
    <source>
        <dbReference type="Proteomes" id="UP001595692"/>
    </source>
</evidence>
<dbReference type="PROSITE" id="PS51257">
    <property type="entry name" value="PROKAR_LIPOPROTEIN"/>
    <property type="match status" value="1"/>
</dbReference>
<evidence type="ECO:0000313" key="2">
    <source>
        <dbReference type="EMBL" id="MFC3914579.1"/>
    </source>
</evidence>
<feature type="signal peptide" evidence="1">
    <location>
        <begin position="1"/>
        <end position="22"/>
    </location>
</feature>
<dbReference type="EMBL" id="JBHSAF010000014">
    <property type="protein sequence ID" value="MFC3914579.1"/>
    <property type="molecule type" value="Genomic_DNA"/>
</dbReference>
<proteinExistence type="predicted"/>
<dbReference type="RefSeq" id="WP_377153595.1">
    <property type="nucleotide sequence ID" value="NZ_JBHSAF010000014.1"/>
</dbReference>
<evidence type="ECO:0000256" key="1">
    <source>
        <dbReference type="SAM" id="SignalP"/>
    </source>
</evidence>
<evidence type="ECO:0008006" key="4">
    <source>
        <dbReference type="Google" id="ProtNLM"/>
    </source>
</evidence>
<gene>
    <name evidence="2" type="ORF">ACFOSS_14075</name>
</gene>
<keyword evidence="1" id="KW-0732">Signal</keyword>
<dbReference type="Proteomes" id="UP001595692">
    <property type="component" value="Unassembled WGS sequence"/>
</dbReference>
<comment type="caution">
    <text evidence="2">The sequence shown here is derived from an EMBL/GenBank/DDBJ whole genome shotgun (WGS) entry which is preliminary data.</text>
</comment>
<name>A0ABV8CR43_9GAMM</name>
<accession>A0ABV8CR43</accession>